<feature type="compositionally biased region" description="Pro residues" evidence="1">
    <location>
        <begin position="174"/>
        <end position="192"/>
    </location>
</feature>
<dbReference type="AlphaFoldDB" id="A0A7V8JPV4"/>
<dbReference type="Proteomes" id="UP000461670">
    <property type="component" value="Unassembled WGS sequence"/>
</dbReference>
<accession>A0A7V8JPV4</accession>
<sequence length="192" mass="19471">MNASRPSCLVRHVPPGPARATAARLPHPPGQARPGRRLLPLLMAAVVLTAGWATWNTAHAQAAPGASVTERREAGAAAAEARRGNLKDQGQDYRANALQRCAPLPADLRGDCESRVRGEGQVSGSVQGGGILRETVTTTIVPAPAPAPDPAPAPAEPLPAPATPPTVPGGSPGLLPPPPPPSAPEAPQPPAR</sequence>
<comment type="caution">
    <text evidence="2">The sequence shown here is derived from an EMBL/GenBank/DDBJ whole genome shotgun (WGS) entry which is preliminary data.</text>
</comment>
<protein>
    <submittedName>
        <fullName evidence="2">Uncharacterized protein</fullName>
    </submittedName>
</protein>
<organism evidence="2 3">
    <name type="scientific">Paracidovorax wautersii</name>
    <dbReference type="NCBI Taxonomy" id="1177982"/>
    <lineage>
        <taxon>Bacteria</taxon>
        <taxon>Pseudomonadati</taxon>
        <taxon>Pseudomonadota</taxon>
        <taxon>Betaproteobacteria</taxon>
        <taxon>Burkholderiales</taxon>
        <taxon>Comamonadaceae</taxon>
        <taxon>Paracidovorax</taxon>
    </lineage>
</organism>
<evidence type="ECO:0000313" key="3">
    <source>
        <dbReference type="Proteomes" id="UP000461670"/>
    </source>
</evidence>
<feature type="region of interest" description="Disordered" evidence="1">
    <location>
        <begin position="1"/>
        <end position="32"/>
    </location>
</feature>
<evidence type="ECO:0000313" key="2">
    <source>
        <dbReference type="EMBL" id="KAF1020232.1"/>
    </source>
</evidence>
<gene>
    <name evidence="2" type="ORF">GAK30_02656</name>
</gene>
<dbReference type="EMBL" id="WNDQ01000039">
    <property type="protein sequence ID" value="KAF1020232.1"/>
    <property type="molecule type" value="Genomic_DNA"/>
</dbReference>
<feature type="compositionally biased region" description="Pro residues" evidence="1">
    <location>
        <begin position="143"/>
        <end position="167"/>
    </location>
</feature>
<name>A0A7V8JPV4_9BURK</name>
<proteinExistence type="predicted"/>
<reference evidence="3" key="1">
    <citation type="journal article" date="2020" name="MBio">
        <title>Horizontal gene transfer to a defensive symbiont with a reduced genome amongst a multipartite beetle microbiome.</title>
        <authorList>
            <person name="Waterworth S.C."/>
            <person name="Florez L.V."/>
            <person name="Rees E.R."/>
            <person name="Hertweck C."/>
            <person name="Kaltenpoth M."/>
            <person name="Kwan J.C."/>
        </authorList>
    </citation>
    <scope>NUCLEOTIDE SEQUENCE [LARGE SCALE GENOMIC DNA]</scope>
</reference>
<feature type="region of interest" description="Disordered" evidence="1">
    <location>
        <begin position="140"/>
        <end position="192"/>
    </location>
</feature>
<evidence type="ECO:0000256" key="1">
    <source>
        <dbReference type="SAM" id="MobiDB-lite"/>
    </source>
</evidence>